<organism evidence="1 2">
    <name type="scientific">Erwinia tracheiphila</name>
    <dbReference type="NCBI Taxonomy" id="65700"/>
    <lineage>
        <taxon>Bacteria</taxon>
        <taxon>Pseudomonadati</taxon>
        <taxon>Pseudomonadota</taxon>
        <taxon>Gammaproteobacteria</taxon>
        <taxon>Enterobacterales</taxon>
        <taxon>Erwiniaceae</taxon>
        <taxon>Erwinia</taxon>
    </lineage>
</organism>
<protein>
    <submittedName>
        <fullName evidence="1">Uncharacterized protein</fullName>
    </submittedName>
</protein>
<gene>
    <name evidence="1" type="ORF">AV903_08635</name>
</gene>
<dbReference type="EMBL" id="CP013970">
    <property type="protein sequence ID" value="AXF76103.1"/>
    <property type="molecule type" value="Genomic_DNA"/>
</dbReference>
<dbReference type="AlphaFoldDB" id="A0A345CRN6"/>
<evidence type="ECO:0000313" key="2">
    <source>
        <dbReference type="Proteomes" id="UP000264980"/>
    </source>
</evidence>
<dbReference type="RefSeq" id="WP_233481571.1">
    <property type="nucleotide sequence ID" value="NZ_CP013970.1"/>
</dbReference>
<sequence>MSIKWDGEGLPPVGCDCEIYDCETWNPVIIKYIGEKYVTTHRTDLDSEVVYCVAQRPEKFRPICTEADRRREAAIADMRNCVKNYNNTSVIHAIEQVYDAIAAGKIPGIRLTDDAGS</sequence>
<name>A0A345CRN6_9GAMM</name>
<proteinExistence type="predicted"/>
<evidence type="ECO:0000313" key="1">
    <source>
        <dbReference type="EMBL" id="AXF76103.1"/>
    </source>
</evidence>
<dbReference type="Proteomes" id="UP000264980">
    <property type="component" value="Chromosome"/>
</dbReference>
<reference evidence="1 2" key="1">
    <citation type="submission" date="2016-01" db="EMBL/GenBank/DDBJ databases">
        <authorList>
            <person name="Oliw E.H."/>
        </authorList>
    </citation>
    <scope>NUCLEOTIDE SEQUENCE [LARGE SCALE GENOMIC DNA]</scope>
    <source>
        <strain evidence="1 2">MDcuke</strain>
    </source>
</reference>
<accession>A0A345CRN6</accession>